<dbReference type="Gene3D" id="3.30.390.50">
    <property type="entry name" value="CO dehydrogenase flavoprotein, C-terminal domain"/>
    <property type="match status" value="1"/>
</dbReference>
<dbReference type="SMART" id="SM01092">
    <property type="entry name" value="CO_deh_flav_C"/>
    <property type="match status" value="1"/>
</dbReference>
<sequence length="104" mass="11384">NKASDLSIVGVTVLGYPDENVPSGYRIMLALASVAPLPLVVDQVEAILTETAIDEDRLTMAAEAAMHACTPIDDVRASARYRKVMTRNLSFNALKKVWKELKKP</sequence>
<name>X1JJT4_9ZZZZ</name>
<dbReference type="AlphaFoldDB" id="X1JJT4"/>
<dbReference type="InterPro" id="IPR005107">
    <property type="entry name" value="CO_DH_flav_C"/>
</dbReference>
<dbReference type="PANTHER" id="PTHR42659">
    <property type="entry name" value="XANTHINE DEHYDROGENASE SUBUNIT C-RELATED"/>
    <property type="match status" value="1"/>
</dbReference>
<feature type="non-terminal residue" evidence="5">
    <location>
        <position position="1"/>
    </location>
</feature>
<organism evidence="5">
    <name type="scientific">marine sediment metagenome</name>
    <dbReference type="NCBI Taxonomy" id="412755"/>
    <lineage>
        <taxon>unclassified sequences</taxon>
        <taxon>metagenomes</taxon>
        <taxon>ecological metagenomes</taxon>
    </lineage>
</organism>
<proteinExistence type="predicted"/>
<dbReference type="PANTHER" id="PTHR42659:SF2">
    <property type="entry name" value="XANTHINE DEHYDROGENASE SUBUNIT C-RELATED"/>
    <property type="match status" value="1"/>
</dbReference>
<dbReference type="InterPro" id="IPR051312">
    <property type="entry name" value="Diverse_Substr_Oxidored"/>
</dbReference>
<protein>
    <recommendedName>
        <fullName evidence="4">CO dehydrogenase flavoprotein C-terminal domain-containing protein</fullName>
    </recommendedName>
</protein>
<dbReference type="SUPFAM" id="SSF55447">
    <property type="entry name" value="CO dehydrogenase flavoprotein C-terminal domain-like"/>
    <property type="match status" value="1"/>
</dbReference>
<keyword evidence="3" id="KW-0560">Oxidoreductase</keyword>
<evidence type="ECO:0000256" key="2">
    <source>
        <dbReference type="ARBA" id="ARBA00022827"/>
    </source>
</evidence>
<evidence type="ECO:0000256" key="3">
    <source>
        <dbReference type="ARBA" id="ARBA00023002"/>
    </source>
</evidence>
<dbReference type="GO" id="GO:0016491">
    <property type="term" value="F:oxidoreductase activity"/>
    <property type="evidence" value="ECO:0007669"/>
    <property type="project" value="UniProtKB-KW"/>
</dbReference>
<evidence type="ECO:0000259" key="4">
    <source>
        <dbReference type="SMART" id="SM01092"/>
    </source>
</evidence>
<reference evidence="5" key="1">
    <citation type="journal article" date="2014" name="Front. Microbiol.">
        <title>High frequency of phylogenetically diverse reductive dehalogenase-homologous genes in deep subseafloor sedimentary metagenomes.</title>
        <authorList>
            <person name="Kawai M."/>
            <person name="Futagami T."/>
            <person name="Toyoda A."/>
            <person name="Takaki Y."/>
            <person name="Nishi S."/>
            <person name="Hori S."/>
            <person name="Arai W."/>
            <person name="Tsubouchi T."/>
            <person name="Morono Y."/>
            <person name="Uchiyama I."/>
            <person name="Ito T."/>
            <person name="Fujiyama A."/>
            <person name="Inagaki F."/>
            <person name="Takami H."/>
        </authorList>
    </citation>
    <scope>NUCLEOTIDE SEQUENCE</scope>
    <source>
        <strain evidence="5">Expedition CK06-06</strain>
    </source>
</reference>
<dbReference type="InterPro" id="IPR036683">
    <property type="entry name" value="CO_DH_flav_C_dom_sf"/>
</dbReference>
<keyword evidence="1" id="KW-0285">Flavoprotein</keyword>
<gene>
    <name evidence="5" type="ORF">S03H2_45309</name>
</gene>
<evidence type="ECO:0000256" key="1">
    <source>
        <dbReference type="ARBA" id="ARBA00022630"/>
    </source>
</evidence>
<dbReference type="Pfam" id="PF03450">
    <property type="entry name" value="CO_deh_flav_C"/>
    <property type="match status" value="1"/>
</dbReference>
<keyword evidence="2" id="KW-0274">FAD</keyword>
<comment type="caution">
    <text evidence="5">The sequence shown here is derived from an EMBL/GenBank/DDBJ whole genome shotgun (WGS) entry which is preliminary data.</text>
</comment>
<evidence type="ECO:0000313" key="5">
    <source>
        <dbReference type="EMBL" id="GAH69993.1"/>
    </source>
</evidence>
<dbReference type="EMBL" id="BARU01028385">
    <property type="protein sequence ID" value="GAH69993.1"/>
    <property type="molecule type" value="Genomic_DNA"/>
</dbReference>
<feature type="domain" description="CO dehydrogenase flavoprotein C-terminal" evidence="4">
    <location>
        <begin position="1"/>
        <end position="97"/>
    </location>
</feature>
<accession>X1JJT4</accession>